<dbReference type="Gene3D" id="2.60.120.200">
    <property type="match status" value="1"/>
</dbReference>
<dbReference type="KEGG" id="tva:4775766"/>
<organism evidence="3 4">
    <name type="scientific">Trichomonas vaginalis (strain ATCC PRA-98 / G3)</name>
    <dbReference type="NCBI Taxonomy" id="412133"/>
    <lineage>
        <taxon>Eukaryota</taxon>
        <taxon>Metamonada</taxon>
        <taxon>Parabasalia</taxon>
        <taxon>Trichomonadida</taxon>
        <taxon>Trichomonadidae</taxon>
        <taxon>Trichomonas</taxon>
    </lineage>
</organism>
<reference evidence="3" key="2">
    <citation type="journal article" date="2007" name="Science">
        <title>Draft genome sequence of the sexually transmitted pathogen Trichomonas vaginalis.</title>
        <authorList>
            <person name="Carlton J.M."/>
            <person name="Hirt R.P."/>
            <person name="Silva J.C."/>
            <person name="Delcher A.L."/>
            <person name="Schatz M."/>
            <person name="Zhao Q."/>
            <person name="Wortman J.R."/>
            <person name="Bidwell S.L."/>
            <person name="Alsmark U.C.M."/>
            <person name="Besteiro S."/>
            <person name="Sicheritz-Ponten T."/>
            <person name="Noel C.J."/>
            <person name="Dacks J.B."/>
            <person name="Foster P.G."/>
            <person name="Simillion C."/>
            <person name="Van de Peer Y."/>
            <person name="Miranda-Saavedra D."/>
            <person name="Barton G.J."/>
            <person name="Westrop G.D."/>
            <person name="Mueller S."/>
            <person name="Dessi D."/>
            <person name="Fiori P.L."/>
            <person name="Ren Q."/>
            <person name="Paulsen I."/>
            <person name="Zhang H."/>
            <person name="Bastida-Corcuera F.D."/>
            <person name="Simoes-Barbosa A."/>
            <person name="Brown M.T."/>
            <person name="Hayes R.D."/>
            <person name="Mukherjee M."/>
            <person name="Okumura C.Y."/>
            <person name="Schneider R."/>
            <person name="Smith A.J."/>
            <person name="Vanacova S."/>
            <person name="Villalvazo M."/>
            <person name="Haas B.J."/>
            <person name="Pertea M."/>
            <person name="Feldblyum T.V."/>
            <person name="Utterback T.R."/>
            <person name="Shu C.L."/>
            <person name="Osoegawa K."/>
            <person name="de Jong P.J."/>
            <person name="Hrdy I."/>
            <person name="Horvathova L."/>
            <person name="Zubacova Z."/>
            <person name="Dolezal P."/>
            <person name="Malik S.B."/>
            <person name="Logsdon J.M. Jr."/>
            <person name="Henze K."/>
            <person name="Gupta A."/>
            <person name="Wang C.C."/>
            <person name="Dunne R.L."/>
            <person name="Upcroft J.A."/>
            <person name="Upcroft P."/>
            <person name="White O."/>
            <person name="Salzberg S.L."/>
            <person name="Tang P."/>
            <person name="Chiu C.-H."/>
            <person name="Lee Y.-S."/>
            <person name="Embley T.M."/>
            <person name="Coombs G.H."/>
            <person name="Mottram J.C."/>
            <person name="Tachezy J."/>
            <person name="Fraser-Liggett C.M."/>
            <person name="Johnson P.J."/>
        </authorList>
    </citation>
    <scope>NUCLEOTIDE SEQUENCE [LARGE SCALE GENOMIC DNA]</scope>
    <source>
        <strain evidence="3">G3</strain>
    </source>
</reference>
<feature type="domain" description="L-type lectin-like" evidence="2">
    <location>
        <begin position="26"/>
        <end position="120"/>
    </location>
</feature>
<evidence type="ECO:0000313" key="4">
    <source>
        <dbReference type="Proteomes" id="UP000001542"/>
    </source>
</evidence>
<evidence type="ECO:0000256" key="1">
    <source>
        <dbReference type="SAM" id="Phobius"/>
    </source>
</evidence>
<feature type="transmembrane region" description="Helical" evidence="1">
    <location>
        <begin position="363"/>
        <end position="381"/>
    </location>
</feature>
<dbReference type="OrthoDB" id="270293at2759"/>
<sequence length="390" mass="44968">MFTIFFIYFVSSLDDIVSRNLLSRNKNYYGVWEYTGSTILWDSHIYLYNNQPKSIGGFYFSNKLPDDCWNSTISLDFDQKSNEAKSGIWITKNFGPEGYIWGGPSVFTGLAILITSNNNTFKIDLHENQGKALKIQKVSFTKSIETKNKTLVFYLSLNNQTFNIKFENNNQKYDFATKKLNYSIKKYWFGLTGMSPNDTSALRVNSVQFSSNYSLYLPISIAKIEIPKITITNPTKNEVITAKLVFDKIDLFQKKIYDLSTLTYVSKLISRTVINATEVWQTRSMSMIKECPKLVDNLNKTLRTSYLMIEQVENEIHEELLDLIKDVQNVTAELYYSIMFDTDIDMNVGKHAQNPVGKGFMKILFYFAIIEVTIFVILALWKICASYCSL</sequence>
<keyword evidence="1" id="KW-1133">Transmembrane helix</keyword>
<dbReference type="InterPro" id="IPR013320">
    <property type="entry name" value="ConA-like_dom_sf"/>
</dbReference>
<dbReference type="Proteomes" id="UP000001542">
    <property type="component" value="Unassembled WGS sequence"/>
</dbReference>
<dbReference type="VEuPathDB" id="TrichDB:TVAGG3_0908560"/>
<dbReference type="InParanoid" id="A2DP59"/>
<name>A2DP59_TRIV3</name>
<dbReference type="RefSeq" id="XP_001329894.1">
    <property type="nucleotide sequence ID" value="XM_001329859.1"/>
</dbReference>
<evidence type="ECO:0000259" key="2">
    <source>
        <dbReference type="Pfam" id="PF03388"/>
    </source>
</evidence>
<dbReference type="AlphaFoldDB" id="A2DP59"/>
<dbReference type="Pfam" id="PF03388">
    <property type="entry name" value="Lectin_leg-like"/>
    <property type="match status" value="1"/>
</dbReference>
<dbReference type="SMR" id="A2DP59"/>
<dbReference type="CDD" id="cd07308">
    <property type="entry name" value="lectin_leg-like"/>
    <property type="match status" value="1"/>
</dbReference>
<gene>
    <name evidence="3" type="ORF">TVAG_015880</name>
</gene>
<accession>A2DP59</accession>
<keyword evidence="4" id="KW-1185">Reference proteome</keyword>
<reference evidence="3" key="1">
    <citation type="submission" date="2006-10" db="EMBL/GenBank/DDBJ databases">
        <authorList>
            <person name="Amadeo P."/>
            <person name="Zhao Q."/>
            <person name="Wortman J."/>
            <person name="Fraser-Liggett C."/>
            <person name="Carlton J."/>
        </authorList>
    </citation>
    <scope>NUCLEOTIDE SEQUENCE</scope>
    <source>
        <strain evidence="3">G3</strain>
    </source>
</reference>
<keyword evidence="1" id="KW-0812">Transmembrane</keyword>
<dbReference type="SUPFAM" id="SSF49899">
    <property type="entry name" value="Concanavalin A-like lectins/glucanases"/>
    <property type="match status" value="1"/>
</dbReference>
<dbReference type="GO" id="GO:0016020">
    <property type="term" value="C:membrane"/>
    <property type="evidence" value="ECO:0007669"/>
    <property type="project" value="InterPro"/>
</dbReference>
<protein>
    <recommendedName>
        <fullName evidence="2">L-type lectin-like domain-containing protein</fullName>
    </recommendedName>
</protein>
<dbReference type="VEuPathDB" id="TrichDB:TVAG_015880"/>
<dbReference type="EMBL" id="DS113226">
    <property type="protein sequence ID" value="EAY17759.1"/>
    <property type="molecule type" value="Genomic_DNA"/>
</dbReference>
<proteinExistence type="predicted"/>
<dbReference type="InterPro" id="IPR005052">
    <property type="entry name" value="Lectin_leg"/>
</dbReference>
<keyword evidence="1" id="KW-0472">Membrane</keyword>
<evidence type="ECO:0000313" key="3">
    <source>
        <dbReference type="EMBL" id="EAY17759.1"/>
    </source>
</evidence>